<feature type="compositionally biased region" description="Low complexity" evidence="1">
    <location>
        <begin position="29"/>
        <end position="39"/>
    </location>
</feature>
<dbReference type="EMBL" id="AEJB01000514">
    <property type="protein sequence ID" value="ELP63590.1"/>
    <property type="molecule type" value="Genomic_DNA"/>
</dbReference>
<gene>
    <name evidence="2" type="ORF">STRTUCAR8_00663</name>
</gene>
<dbReference type="STRING" id="85558.T45_07100"/>
<dbReference type="AlphaFoldDB" id="L7EZ33"/>
<feature type="region of interest" description="Disordered" evidence="1">
    <location>
        <begin position="1"/>
        <end position="75"/>
    </location>
</feature>
<accession>L7EZ33</accession>
<evidence type="ECO:0000313" key="3">
    <source>
        <dbReference type="Proteomes" id="UP000010931"/>
    </source>
</evidence>
<protein>
    <submittedName>
        <fullName evidence="2">Uncharacterized protein</fullName>
    </submittedName>
</protein>
<reference evidence="2 3" key="1">
    <citation type="journal article" date="2011" name="Plasmid">
        <title>Streptomyces turgidiscabies Car8 contains a modular pathogenicity island that shares virulence genes with other actinobacterial plant pathogens.</title>
        <authorList>
            <person name="Huguet-Tapia J.C."/>
            <person name="Badger J.H."/>
            <person name="Loria R."/>
            <person name="Pettis G.S."/>
        </authorList>
    </citation>
    <scope>NUCLEOTIDE SEQUENCE [LARGE SCALE GENOMIC DNA]</scope>
    <source>
        <strain evidence="2 3">Car8</strain>
    </source>
</reference>
<evidence type="ECO:0000313" key="2">
    <source>
        <dbReference type="EMBL" id="ELP63590.1"/>
    </source>
</evidence>
<sequence>MPDRYSSRASAAAVVGSGVGVTGAPPVRAAAGTGASASTPVTHRAQQEAAIRDAADEDDEDPALRAENPMVISQT</sequence>
<keyword evidence="3" id="KW-1185">Reference proteome</keyword>
<proteinExistence type="predicted"/>
<name>L7EZ33_STRT8</name>
<evidence type="ECO:0000256" key="1">
    <source>
        <dbReference type="SAM" id="MobiDB-lite"/>
    </source>
</evidence>
<feature type="compositionally biased region" description="Low complexity" evidence="1">
    <location>
        <begin position="7"/>
        <end position="16"/>
    </location>
</feature>
<organism evidence="2 3">
    <name type="scientific">Streptomyces turgidiscabies (strain Car8)</name>
    <dbReference type="NCBI Taxonomy" id="698760"/>
    <lineage>
        <taxon>Bacteria</taxon>
        <taxon>Bacillati</taxon>
        <taxon>Actinomycetota</taxon>
        <taxon>Actinomycetes</taxon>
        <taxon>Kitasatosporales</taxon>
        <taxon>Streptomycetaceae</taxon>
        <taxon>Streptomyces</taxon>
    </lineage>
</organism>
<dbReference type="Proteomes" id="UP000010931">
    <property type="component" value="Unassembled WGS sequence"/>
</dbReference>
<comment type="caution">
    <text evidence="2">The sequence shown here is derived from an EMBL/GenBank/DDBJ whole genome shotgun (WGS) entry which is preliminary data.</text>
</comment>